<dbReference type="Proteomes" id="UP000498980">
    <property type="component" value="Unassembled WGS sequence"/>
</dbReference>
<dbReference type="Pfam" id="PF00501">
    <property type="entry name" value="AMP-binding"/>
    <property type="match status" value="1"/>
</dbReference>
<protein>
    <recommendedName>
        <fullName evidence="2">AMP-dependent synthetase/ligase domain-containing protein</fullName>
    </recommendedName>
</protein>
<reference evidence="3 4" key="1">
    <citation type="submission" date="2020-05" db="EMBL/GenBank/DDBJ databases">
        <title>Whole genome shotgun sequence of Streptomyces fulvorobeus NBRC 15897.</title>
        <authorList>
            <person name="Komaki H."/>
            <person name="Tamura T."/>
        </authorList>
    </citation>
    <scope>NUCLEOTIDE SEQUENCE [LARGE SCALE GENOMIC DNA]</scope>
    <source>
        <strain evidence="3 4">NBRC 15897</strain>
    </source>
</reference>
<feature type="compositionally biased region" description="Low complexity" evidence="1">
    <location>
        <begin position="118"/>
        <end position="127"/>
    </location>
</feature>
<sequence>MSEDRARAPGGLPDTLLNAVGRLAPDTGILPGRTAAELSAEAHRIAETLKDQGPEGEAVVLRLPNGPDWVTHFLGLLAAGARPLPVAPDTPDAEVRRLLGQAGGGRILTPAARPGGPPLLDGTPGTPASEGPGVLLPTSGSTGAPNWSGAPRPAGCPRPAATATASASPPRTSCYCPYRSRTRTPSAGCAARC</sequence>
<proteinExistence type="predicted"/>
<accession>A0A7J0CDT5</accession>
<evidence type="ECO:0000259" key="2">
    <source>
        <dbReference type="Pfam" id="PF00501"/>
    </source>
</evidence>
<dbReference type="AlphaFoldDB" id="A0A7J0CDT5"/>
<gene>
    <name evidence="3" type="ORF">Sfulv_54360</name>
</gene>
<evidence type="ECO:0000313" key="3">
    <source>
        <dbReference type="EMBL" id="GFN00626.1"/>
    </source>
</evidence>
<dbReference type="Gene3D" id="3.40.50.12780">
    <property type="entry name" value="N-terminal domain of ligase-like"/>
    <property type="match status" value="1"/>
</dbReference>
<keyword evidence="4" id="KW-1185">Reference proteome</keyword>
<dbReference type="RefSeq" id="WP_173316871.1">
    <property type="nucleotide sequence ID" value="NZ_BLWC01000001.1"/>
</dbReference>
<evidence type="ECO:0000256" key="1">
    <source>
        <dbReference type="SAM" id="MobiDB-lite"/>
    </source>
</evidence>
<comment type="caution">
    <text evidence="3">The sequence shown here is derived from an EMBL/GenBank/DDBJ whole genome shotgun (WGS) entry which is preliminary data.</text>
</comment>
<feature type="compositionally biased region" description="Low complexity" evidence="1">
    <location>
        <begin position="149"/>
        <end position="171"/>
    </location>
</feature>
<dbReference type="InterPro" id="IPR042099">
    <property type="entry name" value="ANL_N_sf"/>
</dbReference>
<dbReference type="SUPFAM" id="SSF56801">
    <property type="entry name" value="Acetyl-CoA synthetase-like"/>
    <property type="match status" value="1"/>
</dbReference>
<feature type="region of interest" description="Disordered" evidence="1">
    <location>
        <begin position="105"/>
        <end position="171"/>
    </location>
</feature>
<name>A0A7J0CDT5_9ACTN</name>
<feature type="domain" description="AMP-dependent synthetase/ligase" evidence="2">
    <location>
        <begin position="34"/>
        <end position="109"/>
    </location>
</feature>
<organism evidence="3 4">
    <name type="scientific">Streptomyces fulvorobeus</name>
    <dbReference type="NCBI Taxonomy" id="284028"/>
    <lineage>
        <taxon>Bacteria</taxon>
        <taxon>Bacillati</taxon>
        <taxon>Actinomycetota</taxon>
        <taxon>Actinomycetes</taxon>
        <taxon>Kitasatosporales</taxon>
        <taxon>Streptomycetaceae</taxon>
        <taxon>Streptomyces</taxon>
    </lineage>
</organism>
<evidence type="ECO:0000313" key="4">
    <source>
        <dbReference type="Proteomes" id="UP000498980"/>
    </source>
</evidence>
<dbReference type="EMBL" id="BLWC01000001">
    <property type="protein sequence ID" value="GFN00626.1"/>
    <property type="molecule type" value="Genomic_DNA"/>
</dbReference>
<dbReference type="InterPro" id="IPR000873">
    <property type="entry name" value="AMP-dep_synth/lig_dom"/>
</dbReference>